<accession>A0A7L5BV41</accession>
<dbReference type="InterPro" id="IPR050383">
    <property type="entry name" value="GlyoxalaseI/FosfomycinResist"/>
</dbReference>
<dbReference type="PANTHER" id="PTHR21366:SF31">
    <property type="entry name" value="METALLOTHIOL TRANSFERASE FOSB"/>
    <property type="match status" value="1"/>
</dbReference>
<dbReference type="RefSeq" id="WP_165095996.1">
    <property type="nucleotide sequence ID" value="NZ_CP049056.1"/>
</dbReference>
<dbReference type="PANTHER" id="PTHR21366">
    <property type="entry name" value="GLYOXALASE FAMILY PROTEIN"/>
    <property type="match status" value="1"/>
</dbReference>
<sequence length="131" mass="14692">MSFAVDRIDHVVLNCSNVEATVTWYERVLGMERDDFAYGEDRHIALRFGEQKFNVRPAGSPNWWSVENDTPGSLDLCFVTRAPIAEVVAHLEKCAVEIANGPVEQIGALGPMTSVYFYDPDRNLIEVAVYP</sequence>
<dbReference type="AlphaFoldDB" id="A0A7L5BV41"/>
<dbReference type="Proteomes" id="UP000503336">
    <property type="component" value="Chromosome"/>
</dbReference>
<dbReference type="CDD" id="cd07253">
    <property type="entry name" value="GLOD5"/>
    <property type="match status" value="1"/>
</dbReference>
<reference evidence="2 3" key="1">
    <citation type="submission" date="2020-02" db="EMBL/GenBank/DDBJ databases">
        <title>complete genome sequence of Rhodobacteraceae bacterium.</title>
        <authorList>
            <person name="Park J."/>
            <person name="Kim Y.-S."/>
            <person name="Kim K.-H."/>
        </authorList>
    </citation>
    <scope>NUCLEOTIDE SEQUENCE [LARGE SCALE GENOMIC DNA]</scope>
    <source>
        <strain evidence="2 3">RR4-56</strain>
    </source>
</reference>
<dbReference type="KEGG" id="hdh:G5B40_05395"/>
<dbReference type="InterPro" id="IPR004360">
    <property type="entry name" value="Glyas_Fos-R_dOase_dom"/>
</dbReference>
<gene>
    <name evidence="2" type="ORF">G5B40_05395</name>
</gene>
<dbReference type="InterPro" id="IPR029068">
    <property type="entry name" value="Glyas_Bleomycin-R_OHBP_Dase"/>
</dbReference>
<feature type="domain" description="VOC" evidence="1">
    <location>
        <begin position="7"/>
        <end position="130"/>
    </location>
</feature>
<evidence type="ECO:0000259" key="1">
    <source>
        <dbReference type="PROSITE" id="PS51819"/>
    </source>
</evidence>
<evidence type="ECO:0000313" key="2">
    <source>
        <dbReference type="EMBL" id="QIE54933.1"/>
    </source>
</evidence>
<dbReference type="PROSITE" id="PS51819">
    <property type="entry name" value="VOC"/>
    <property type="match status" value="1"/>
</dbReference>
<name>A0A7L5BV41_9RHOB</name>
<proteinExistence type="predicted"/>
<dbReference type="EMBL" id="CP049056">
    <property type="protein sequence ID" value="QIE54933.1"/>
    <property type="molecule type" value="Genomic_DNA"/>
</dbReference>
<dbReference type="InterPro" id="IPR037523">
    <property type="entry name" value="VOC_core"/>
</dbReference>
<organism evidence="2 3">
    <name type="scientific">Pikeienuella piscinae</name>
    <dbReference type="NCBI Taxonomy" id="2748098"/>
    <lineage>
        <taxon>Bacteria</taxon>
        <taxon>Pseudomonadati</taxon>
        <taxon>Pseudomonadota</taxon>
        <taxon>Alphaproteobacteria</taxon>
        <taxon>Rhodobacterales</taxon>
        <taxon>Paracoccaceae</taxon>
        <taxon>Pikeienuella</taxon>
    </lineage>
</organism>
<protein>
    <submittedName>
        <fullName evidence="2">VOC family protein</fullName>
    </submittedName>
</protein>
<keyword evidence="3" id="KW-1185">Reference proteome</keyword>
<evidence type="ECO:0000313" key="3">
    <source>
        <dbReference type="Proteomes" id="UP000503336"/>
    </source>
</evidence>
<dbReference type="Gene3D" id="3.10.180.10">
    <property type="entry name" value="2,3-Dihydroxybiphenyl 1,2-Dioxygenase, domain 1"/>
    <property type="match status" value="1"/>
</dbReference>
<dbReference type="Pfam" id="PF00903">
    <property type="entry name" value="Glyoxalase"/>
    <property type="match status" value="1"/>
</dbReference>
<dbReference type="SUPFAM" id="SSF54593">
    <property type="entry name" value="Glyoxalase/Bleomycin resistance protein/Dihydroxybiphenyl dioxygenase"/>
    <property type="match status" value="1"/>
</dbReference>